<dbReference type="InterPro" id="IPR038333">
    <property type="entry name" value="T1MK-like_N_sf"/>
</dbReference>
<dbReference type="InterPro" id="IPR051537">
    <property type="entry name" value="DNA_Adenine_Mtase"/>
</dbReference>
<feature type="domain" description="DNA methylase adenine-specific" evidence="8">
    <location>
        <begin position="137"/>
        <end position="403"/>
    </location>
</feature>
<dbReference type="CDD" id="cd02440">
    <property type="entry name" value="AdoMet_MTases"/>
    <property type="match status" value="1"/>
</dbReference>
<gene>
    <name evidence="10" type="ORF">HMPREF9997_02022</name>
</gene>
<dbReference type="InterPro" id="IPR022749">
    <property type="entry name" value="D12N6_MeTrfase_N"/>
</dbReference>
<dbReference type="OrthoDB" id="9784823at2"/>
<accession>L1MCR9</accession>
<comment type="similarity">
    <text evidence="1">Belongs to the N(4)/N(6)-methyltransferase family.</text>
</comment>
<evidence type="ECO:0000256" key="6">
    <source>
        <dbReference type="ARBA" id="ARBA00022747"/>
    </source>
</evidence>
<dbReference type="PANTHER" id="PTHR42933:SF3">
    <property type="entry name" value="TYPE I RESTRICTION ENZYME MJAVIII METHYLASE SUBUNIT"/>
    <property type="match status" value="1"/>
</dbReference>
<dbReference type="eggNOG" id="COG0286">
    <property type="taxonomic scope" value="Bacteria"/>
</dbReference>
<evidence type="ECO:0000259" key="8">
    <source>
        <dbReference type="Pfam" id="PF02384"/>
    </source>
</evidence>
<sequence length="522" mass="59048">MITGSLKNQIDRVWDTFWSGGISNPMDVIEQFTYLLFVRQLDEQQNQVDQKKTLGILVHDEENIFSTDDQDLRWKNLMQIGDPEELHTIMATRVFPFFKTIGTGTLSAVFQDATFGINSPSTLRKAMELINDINIKNRDITGDLYEYMLSKLAVSGTNGQFRTPQHIIDLLVELMEPQLGEKIIDPACGTAGFLINAAEWMKLKHKQSLYNTNTRQKFYDGTFTGYDFDRAMNRIATMNSYMHGFNEPNIAYRDSLSELPTHEHEHYDIVLANPPFAGSLDAERVDPAIRKIANTKKTELLFLARFLTLLKVGGRAAVIVPEGVLFGSTKAHKALRKELVENQKLDAVIKLPSGVFKPYSGVSTAVLCFTKTDSGGTNEVWFYDMLADGRSLDDKRTALLPDNLLGPAPHETVTEETLFQDPTPVELTTEQLEKNNLPDLVARFRKRNSSERERERTEQSFTVSIEDIRDTGYELSMNRYKEIVFEDEETRDPQEILDDIAALDGEIAEALAKVRDLLGGAQ</sequence>
<dbReference type="RefSeq" id="WP_006061451.1">
    <property type="nucleotide sequence ID" value="NZ_KB290820.1"/>
</dbReference>
<name>L1MCR9_9CORY</name>
<dbReference type="GO" id="GO:0009007">
    <property type="term" value="F:site-specific DNA-methyltransferase (adenine-specific) activity"/>
    <property type="evidence" value="ECO:0007669"/>
    <property type="project" value="UniProtKB-EC"/>
</dbReference>
<comment type="catalytic activity">
    <reaction evidence="7">
        <text>a 2'-deoxyadenosine in DNA + S-adenosyl-L-methionine = an N(6)-methyl-2'-deoxyadenosine in DNA + S-adenosyl-L-homocysteine + H(+)</text>
        <dbReference type="Rhea" id="RHEA:15197"/>
        <dbReference type="Rhea" id="RHEA-COMP:12418"/>
        <dbReference type="Rhea" id="RHEA-COMP:12419"/>
        <dbReference type="ChEBI" id="CHEBI:15378"/>
        <dbReference type="ChEBI" id="CHEBI:57856"/>
        <dbReference type="ChEBI" id="CHEBI:59789"/>
        <dbReference type="ChEBI" id="CHEBI:90615"/>
        <dbReference type="ChEBI" id="CHEBI:90616"/>
        <dbReference type="EC" id="2.1.1.72"/>
    </reaction>
</comment>
<keyword evidence="4" id="KW-0808">Transferase</keyword>
<evidence type="ECO:0000313" key="10">
    <source>
        <dbReference type="EMBL" id="EKX89017.1"/>
    </source>
</evidence>
<dbReference type="EC" id="2.1.1.72" evidence="2"/>
<dbReference type="GO" id="GO:0009307">
    <property type="term" value="P:DNA restriction-modification system"/>
    <property type="evidence" value="ECO:0007669"/>
    <property type="project" value="UniProtKB-KW"/>
</dbReference>
<proteinExistence type="inferred from homology"/>
<evidence type="ECO:0000256" key="7">
    <source>
        <dbReference type="ARBA" id="ARBA00047942"/>
    </source>
</evidence>
<evidence type="ECO:0000259" key="9">
    <source>
        <dbReference type="Pfam" id="PF12161"/>
    </source>
</evidence>
<dbReference type="Proteomes" id="UP000010445">
    <property type="component" value="Unassembled WGS sequence"/>
</dbReference>
<reference evidence="10 11" key="1">
    <citation type="submission" date="2012-05" db="EMBL/GenBank/DDBJ databases">
        <authorList>
            <person name="Weinstock G."/>
            <person name="Sodergren E."/>
            <person name="Lobos E.A."/>
            <person name="Fulton L."/>
            <person name="Fulton R."/>
            <person name="Courtney L."/>
            <person name="Fronick C."/>
            <person name="O'Laughlin M."/>
            <person name="Godfrey J."/>
            <person name="Wilson R.M."/>
            <person name="Miner T."/>
            <person name="Farmer C."/>
            <person name="Delehaunty K."/>
            <person name="Cordes M."/>
            <person name="Minx P."/>
            <person name="Tomlinson C."/>
            <person name="Chen J."/>
            <person name="Wollam A."/>
            <person name="Pepin K.H."/>
            <person name="Bhonagiri V."/>
            <person name="Zhang X."/>
            <person name="Suruliraj S."/>
            <person name="Warren W."/>
            <person name="Mitreva M."/>
            <person name="Mardis E.R."/>
            <person name="Wilson R.K."/>
        </authorList>
    </citation>
    <scope>NUCLEOTIDE SEQUENCE [LARGE SCALE GENOMIC DNA]</scope>
    <source>
        <strain evidence="10 11">F0235</strain>
    </source>
</reference>
<dbReference type="AlphaFoldDB" id="L1MCR9"/>
<dbReference type="STRING" id="1035195.HMPREF9997_02022"/>
<feature type="domain" description="N6 adenine-specific DNA methyltransferase N-terminal" evidence="9">
    <location>
        <begin position="6"/>
        <end position="129"/>
    </location>
</feature>
<dbReference type="PROSITE" id="PS00092">
    <property type="entry name" value="N6_MTASE"/>
    <property type="match status" value="1"/>
</dbReference>
<dbReference type="EMBL" id="AMEM01000030">
    <property type="protein sequence ID" value="EKX89017.1"/>
    <property type="molecule type" value="Genomic_DNA"/>
</dbReference>
<dbReference type="GO" id="GO:0003677">
    <property type="term" value="F:DNA binding"/>
    <property type="evidence" value="ECO:0007669"/>
    <property type="project" value="InterPro"/>
</dbReference>
<keyword evidence="6" id="KW-0680">Restriction system</keyword>
<dbReference type="Gene3D" id="1.20.1260.30">
    <property type="match status" value="1"/>
</dbReference>
<dbReference type="PANTHER" id="PTHR42933">
    <property type="entry name" value="SLR6095 PROTEIN"/>
    <property type="match status" value="1"/>
</dbReference>
<dbReference type="InterPro" id="IPR029063">
    <property type="entry name" value="SAM-dependent_MTases_sf"/>
</dbReference>
<dbReference type="Gene3D" id="3.40.50.150">
    <property type="entry name" value="Vaccinia Virus protein VP39"/>
    <property type="match status" value="1"/>
</dbReference>
<evidence type="ECO:0000256" key="5">
    <source>
        <dbReference type="ARBA" id="ARBA00022691"/>
    </source>
</evidence>
<dbReference type="PRINTS" id="PR00507">
    <property type="entry name" value="N12N6MTFRASE"/>
</dbReference>
<evidence type="ECO:0000256" key="1">
    <source>
        <dbReference type="ARBA" id="ARBA00006594"/>
    </source>
</evidence>
<keyword evidence="5" id="KW-0949">S-adenosyl-L-methionine</keyword>
<dbReference type="GO" id="GO:0008170">
    <property type="term" value="F:N-methyltransferase activity"/>
    <property type="evidence" value="ECO:0007669"/>
    <property type="project" value="InterPro"/>
</dbReference>
<keyword evidence="3 10" id="KW-0489">Methyltransferase</keyword>
<dbReference type="HOGENOM" id="CLU_018284_5_0_11"/>
<dbReference type="PATRIC" id="fig|1035195.3.peg.1817"/>
<evidence type="ECO:0000256" key="4">
    <source>
        <dbReference type="ARBA" id="ARBA00022679"/>
    </source>
</evidence>
<dbReference type="InterPro" id="IPR003356">
    <property type="entry name" value="DNA_methylase_A-5"/>
</dbReference>
<evidence type="ECO:0000313" key="11">
    <source>
        <dbReference type="Proteomes" id="UP000010445"/>
    </source>
</evidence>
<protein>
    <recommendedName>
        <fullName evidence="2">site-specific DNA-methyltransferase (adenine-specific)</fullName>
        <ecNumber evidence="2">2.1.1.72</ecNumber>
    </recommendedName>
</protein>
<evidence type="ECO:0000256" key="2">
    <source>
        <dbReference type="ARBA" id="ARBA00011900"/>
    </source>
</evidence>
<comment type="caution">
    <text evidence="10">The sequence shown here is derived from an EMBL/GenBank/DDBJ whole genome shotgun (WGS) entry which is preliminary data.</text>
</comment>
<dbReference type="SUPFAM" id="SSF53335">
    <property type="entry name" value="S-adenosyl-L-methionine-dependent methyltransferases"/>
    <property type="match status" value="1"/>
</dbReference>
<dbReference type="GO" id="GO:0032259">
    <property type="term" value="P:methylation"/>
    <property type="evidence" value="ECO:0007669"/>
    <property type="project" value="UniProtKB-KW"/>
</dbReference>
<evidence type="ECO:0000256" key="3">
    <source>
        <dbReference type="ARBA" id="ARBA00022603"/>
    </source>
</evidence>
<keyword evidence="11" id="KW-1185">Reference proteome</keyword>
<dbReference type="Pfam" id="PF02384">
    <property type="entry name" value="N6_Mtase"/>
    <property type="match status" value="1"/>
</dbReference>
<dbReference type="Pfam" id="PF12161">
    <property type="entry name" value="HsdM_N"/>
    <property type="match status" value="1"/>
</dbReference>
<organism evidence="10 11">
    <name type="scientific">Corynebacterium durum F0235</name>
    <dbReference type="NCBI Taxonomy" id="1035195"/>
    <lineage>
        <taxon>Bacteria</taxon>
        <taxon>Bacillati</taxon>
        <taxon>Actinomycetota</taxon>
        <taxon>Actinomycetes</taxon>
        <taxon>Mycobacteriales</taxon>
        <taxon>Corynebacteriaceae</taxon>
        <taxon>Corynebacterium</taxon>
    </lineage>
</organism>
<dbReference type="InterPro" id="IPR002052">
    <property type="entry name" value="DNA_methylase_N6_adenine_CS"/>
</dbReference>